<keyword evidence="2" id="KW-0808">Transferase</keyword>
<dbReference type="InterPro" id="IPR043129">
    <property type="entry name" value="ATPase_NBD"/>
</dbReference>
<comment type="similarity">
    <text evidence="1">Belongs to the ROK (NagC/XylR) family.</text>
</comment>
<gene>
    <name evidence="2" type="ORF">GGQ54_003258</name>
</gene>
<dbReference type="GO" id="GO:0004340">
    <property type="term" value="F:glucokinase activity"/>
    <property type="evidence" value="ECO:0007669"/>
    <property type="project" value="UniProtKB-EC"/>
</dbReference>
<evidence type="ECO:0000256" key="1">
    <source>
        <dbReference type="ARBA" id="ARBA00006479"/>
    </source>
</evidence>
<dbReference type="Gene3D" id="3.30.420.40">
    <property type="match status" value="2"/>
</dbReference>
<evidence type="ECO:0000313" key="3">
    <source>
        <dbReference type="Proteomes" id="UP000527616"/>
    </source>
</evidence>
<evidence type="ECO:0000313" key="2">
    <source>
        <dbReference type="EMBL" id="NYI72698.1"/>
    </source>
</evidence>
<dbReference type="RefSeq" id="WP_179446317.1">
    <property type="nucleotide sequence ID" value="NZ_JACBZS010000001.1"/>
</dbReference>
<protein>
    <submittedName>
        <fullName evidence="2">Glucokinase</fullName>
        <ecNumber evidence="2">2.7.1.2</ecNumber>
    </submittedName>
</protein>
<organism evidence="2 3">
    <name type="scientific">Naumannella cuiyingiana</name>
    <dbReference type="NCBI Taxonomy" id="1347891"/>
    <lineage>
        <taxon>Bacteria</taxon>
        <taxon>Bacillati</taxon>
        <taxon>Actinomycetota</taxon>
        <taxon>Actinomycetes</taxon>
        <taxon>Propionibacteriales</taxon>
        <taxon>Propionibacteriaceae</taxon>
        <taxon>Naumannella</taxon>
    </lineage>
</organism>
<dbReference type="InterPro" id="IPR000600">
    <property type="entry name" value="ROK"/>
</dbReference>
<sequence>MTATVLSLDVGGTKTLAAGVAADGRVVREWTEATGPGAADGDQVAWVIDFAARAAADLGRLGHPPLCVAAGFPEYVVDGRLTSHEVLDWAVQPHDAYLARDPGAAERPLVIDSDVRLGALGEARFGAGAGFASFLYVSLGTGLSSALVIDDRIWAGARGEAIGFGEFPLAVPADSADRATLETYSSGSAVQARYAERTGRRADGRAIAAAARAGDAAALDVLSSAGTALGEGIAALVAVLDPHAVVLGGGLGTADTPLRTAATEAYLRRSGRRTGAAALVPARCGHRSGMLGGAVAAFRAIGQDLRGAAAGPPPATDR</sequence>
<name>A0A7Z0DC19_9ACTN</name>
<dbReference type="Pfam" id="PF00480">
    <property type="entry name" value="ROK"/>
    <property type="match status" value="1"/>
</dbReference>
<reference evidence="2 3" key="1">
    <citation type="submission" date="2020-07" db="EMBL/GenBank/DDBJ databases">
        <title>Sequencing the genomes of 1000 actinobacteria strains.</title>
        <authorList>
            <person name="Klenk H.-P."/>
        </authorList>
    </citation>
    <scope>NUCLEOTIDE SEQUENCE [LARGE SCALE GENOMIC DNA]</scope>
    <source>
        <strain evidence="2 3">DSM 103164</strain>
    </source>
</reference>
<dbReference type="AlphaFoldDB" id="A0A7Z0DC19"/>
<proteinExistence type="inferred from homology"/>
<comment type="caution">
    <text evidence="2">The sequence shown here is derived from an EMBL/GenBank/DDBJ whole genome shotgun (WGS) entry which is preliminary data.</text>
</comment>
<dbReference type="EC" id="2.7.1.2" evidence="2"/>
<dbReference type="Proteomes" id="UP000527616">
    <property type="component" value="Unassembled WGS sequence"/>
</dbReference>
<keyword evidence="2" id="KW-0418">Kinase</keyword>
<keyword evidence="3" id="KW-1185">Reference proteome</keyword>
<dbReference type="PANTHER" id="PTHR18964">
    <property type="entry name" value="ROK (REPRESSOR, ORF, KINASE) FAMILY"/>
    <property type="match status" value="1"/>
</dbReference>
<dbReference type="SUPFAM" id="SSF53067">
    <property type="entry name" value="Actin-like ATPase domain"/>
    <property type="match status" value="1"/>
</dbReference>
<dbReference type="EMBL" id="JACBZS010000001">
    <property type="protein sequence ID" value="NYI72698.1"/>
    <property type="molecule type" value="Genomic_DNA"/>
</dbReference>
<accession>A0A7Z0DC19</accession>
<dbReference type="PANTHER" id="PTHR18964:SF149">
    <property type="entry name" value="BIFUNCTIONAL UDP-N-ACETYLGLUCOSAMINE 2-EPIMERASE_N-ACETYLMANNOSAMINE KINASE"/>
    <property type="match status" value="1"/>
</dbReference>